<dbReference type="GeneTree" id="ENSGT00550000074940"/>
<accession>A0A9J8CNZ6</accession>
<evidence type="ECO:0000256" key="2">
    <source>
        <dbReference type="ARBA" id="ARBA00022741"/>
    </source>
</evidence>
<dbReference type="PANTHER" id="PTHR43512:SF7">
    <property type="entry name" value="TRANSLATION FACTOR GUF1, MITOCHONDRIAL"/>
    <property type="match status" value="1"/>
</dbReference>
<evidence type="ECO:0000256" key="1">
    <source>
        <dbReference type="ARBA" id="ARBA00005454"/>
    </source>
</evidence>
<organism evidence="7 8">
    <name type="scientific">Cyprinus carpio carpio</name>
    <dbReference type="NCBI Taxonomy" id="630221"/>
    <lineage>
        <taxon>Eukaryota</taxon>
        <taxon>Metazoa</taxon>
        <taxon>Chordata</taxon>
        <taxon>Craniata</taxon>
        <taxon>Vertebrata</taxon>
        <taxon>Euteleostomi</taxon>
        <taxon>Actinopterygii</taxon>
        <taxon>Neopterygii</taxon>
        <taxon>Teleostei</taxon>
        <taxon>Ostariophysi</taxon>
        <taxon>Cypriniformes</taxon>
        <taxon>Cyprinidae</taxon>
        <taxon>Cyprininae</taxon>
        <taxon>Cyprinus</taxon>
    </lineage>
</organism>
<proteinExistence type="inferred from homology"/>
<dbReference type="GO" id="GO:0045727">
    <property type="term" value="P:positive regulation of translation"/>
    <property type="evidence" value="ECO:0007669"/>
    <property type="project" value="TreeGrafter"/>
</dbReference>
<dbReference type="PANTHER" id="PTHR43512">
    <property type="entry name" value="TRANSLATION FACTOR GUF1-RELATED"/>
    <property type="match status" value="1"/>
</dbReference>
<dbReference type="AlphaFoldDB" id="A0A9J8CNZ6"/>
<evidence type="ECO:0000256" key="4">
    <source>
        <dbReference type="ARBA" id="ARBA00023134"/>
    </source>
</evidence>
<keyword evidence="3" id="KW-0378">Hydrolase</keyword>
<evidence type="ECO:0000259" key="6">
    <source>
        <dbReference type="Pfam" id="PF06421"/>
    </source>
</evidence>
<dbReference type="FunFam" id="3.30.70.2570:FF:000001">
    <property type="entry name" value="Translation factor GUF1, mitochondrial"/>
    <property type="match status" value="1"/>
</dbReference>
<dbReference type="GO" id="GO:0097177">
    <property type="term" value="F:mitochondrial ribosome binding"/>
    <property type="evidence" value="ECO:0007669"/>
    <property type="project" value="TreeGrafter"/>
</dbReference>
<dbReference type="InterPro" id="IPR038363">
    <property type="entry name" value="LepA_C_sf"/>
</dbReference>
<keyword evidence="4" id="KW-0342">GTP-binding</keyword>
<comment type="similarity">
    <text evidence="1">Belongs to the TRAFAC class translation factor GTPase superfamily. Classic translation factor GTPase family. LepA subfamily.</text>
</comment>
<keyword evidence="2" id="KW-0547">Nucleotide-binding</keyword>
<feature type="domain" description="Elongation factor EFG" evidence="5">
    <location>
        <begin position="7"/>
        <end position="50"/>
    </location>
</feature>
<dbReference type="Gene3D" id="3.30.70.2570">
    <property type="entry name" value="Elongation factor 4, C-terminal domain"/>
    <property type="match status" value="1"/>
</dbReference>
<keyword evidence="8" id="KW-1185">Reference proteome</keyword>
<dbReference type="InterPro" id="IPR000640">
    <property type="entry name" value="EFG_V-like"/>
</dbReference>
<dbReference type="Gene3D" id="3.30.70.240">
    <property type="match status" value="1"/>
</dbReference>
<dbReference type="SUPFAM" id="SSF54980">
    <property type="entry name" value="EF-G C-terminal domain-like"/>
    <property type="match status" value="1"/>
</dbReference>
<reference evidence="7" key="2">
    <citation type="submission" date="2025-09" db="UniProtKB">
        <authorList>
            <consortium name="Ensembl"/>
        </authorList>
    </citation>
    <scope>IDENTIFICATION</scope>
</reference>
<dbReference type="Pfam" id="PF00679">
    <property type="entry name" value="EFG_C"/>
    <property type="match status" value="1"/>
</dbReference>
<reference evidence="7" key="1">
    <citation type="submission" date="2025-08" db="UniProtKB">
        <authorList>
            <consortium name="Ensembl"/>
        </authorList>
    </citation>
    <scope>IDENTIFICATION</scope>
</reference>
<name>A0A9J8CNZ6_CYPCA</name>
<dbReference type="Ensembl" id="ENSCCRT00000125120.1">
    <property type="protein sequence ID" value="ENSCCRP00000167646.1"/>
    <property type="gene ID" value="ENSCCRG00000079822.1"/>
</dbReference>
<dbReference type="InterPro" id="IPR006297">
    <property type="entry name" value="EF-4"/>
</dbReference>
<evidence type="ECO:0000313" key="8">
    <source>
        <dbReference type="Proteomes" id="UP001108240"/>
    </source>
</evidence>
<sequence length="114" mass="13079">MFYIIDRRVMMKYIFPLNEIVMDFYDQLKSVSSGYACFDYEDAGYEAADLIKMDFLLSGRPVEELATIVHKDKAYSAGKARCERLKESIPRQMFEIAVQAAIGSKIITRENGTM</sequence>
<dbReference type="GO" id="GO:0016787">
    <property type="term" value="F:hydrolase activity"/>
    <property type="evidence" value="ECO:0007669"/>
    <property type="project" value="UniProtKB-KW"/>
</dbReference>
<dbReference type="GO" id="GO:0005739">
    <property type="term" value="C:mitochondrion"/>
    <property type="evidence" value="ECO:0007669"/>
    <property type="project" value="TreeGrafter"/>
</dbReference>
<evidence type="ECO:0000259" key="5">
    <source>
        <dbReference type="Pfam" id="PF00679"/>
    </source>
</evidence>
<dbReference type="Proteomes" id="UP001108240">
    <property type="component" value="Unplaced"/>
</dbReference>
<evidence type="ECO:0000313" key="7">
    <source>
        <dbReference type="Ensembl" id="ENSCCRP00000167646.1"/>
    </source>
</evidence>
<dbReference type="GO" id="GO:0005525">
    <property type="term" value="F:GTP binding"/>
    <property type="evidence" value="ECO:0007669"/>
    <property type="project" value="UniProtKB-KW"/>
</dbReference>
<dbReference type="Pfam" id="PF06421">
    <property type="entry name" value="LepA_C"/>
    <property type="match status" value="1"/>
</dbReference>
<feature type="domain" description="GTP-binding protein LepA C-terminal" evidence="6">
    <location>
        <begin position="58"/>
        <end position="111"/>
    </location>
</feature>
<evidence type="ECO:0000256" key="3">
    <source>
        <dbReference type="ARBA" id="ARBA00022801"/>
    </source>
</evidence>
<dbReference type="InterPro" id="IPR035647">
    <property type="entry name" value="EFG_III/V"/>
</dbReference>
<protein>
    <submittedName>
        <fullName evidence="7">GTP binding elongation factor GUF1</fullName>
    </submittedName>
</protein>
<dbReference type="InterPro" id="IPR013842">
    <property type="entry name" value="LepA_CTD"/>
</dbReference>